<dbReference type="InterPro" id="IPR045589">
    <property type="entry name" value="DUF6464"/>
</dbReference>
<name>A0A8J7AA80_9CYAN</name>
<protein>
    <submittedName>
        <fullName evidence="1">Uncharacterized protein</fullName>
    </submittedName>
</protein>
<proteinExistence type="predicted"/>
<accession>A0A8J7AA80</accession>
<sequence length="115" mass="12707">MAIVVVIFLIGLLPPLLSAWVSLRNRQQIQVRLNLVVETAVQQRCLNRPAPDHRYVDGLGLVVGDISCEHNARSPYLRCAVNPLGPCEDCRDYAARPEPQTAQSRSLADRPPLPG</sequence>
<comment type="caution">
    <text evidence="1">The sequence shown here is derived from an EMBL/GenBank/DDBJ whole genome shotgun (WGS) entry which is preliminary data.</text>
</comment>
<keyword evidence="2" id="KW-1185">Reference proteome</keyword>
<dbReference type="Pfam" id="PF20065">
    <property type="entry name" value="DUF6464"/>
    <property type="match status" value="1"/>
</dbReference>
<dbReference type="EMBL" id="JADEXG010000105">
    <property type="protein sequence ID" value="MBE9080357.1"/>
    <property type="molecule type" value="Genomic_DNA"/>
</dbReference>
<dbReference type="AlphaFoldDB" id="A0A8J7AA80"/>
<dbReference type="Proteomes" id="UP000636505">
    <property type="component" value="Unassembled WGS sequence"/>
</dbReference>
<gene>
    <name evidence="1" type="ORF">IQ241_24225</name>
</gene>
<organism evidence="1 2">
    <name type="scientific">Vasconcelosia minhoensis LEGE 07310</name>
    <dbReference type="NCBI Taxonomy" id="915328"/>
    <lineage>
        <taxon>Bacteria</taxon>
        <taxon>Bacillati</taxon>
        <taxon>Cyanobacteriota</taxon>
        <taxon>Cyanophyceae</taxon>
        <taxon>Nodosilineales</taxon>
        <taxon>Cymatolegaceae</taxon>
        <taxon>Vasconcelosia</taxon>
        <taxon>Vasconcelosia minhoensis</taxon>
    </lineage>
</organism>
<evidence type="ECO:0000313" key="2">
    <source>
        <dbReference type="Proteomes" id="UP000636505"/>
    </source>
</evidence>
<evidence type="ECO:0000313" key="1">
    <source>
        <dbReference type="EMBL" id="MBE9080357.1"/>
    </source>
</evidence>
<reference evidence="1" key="1">
    <citation type="submission" date="2020-10" db="EMBL/GenBank/DDBJ databases">
        <authorList>
            <person name="Castelo-Branco R."/>
            <person name="Eusebio N."/>
            <person name="Adriana R."/>
            <person name="Vieira A."/>
            <person name="Brugerolle De Fraissinette N."/>
            <person name="Rezende De Castro R."/>
            <person name="Schneider M.P."/>
            <person name="Vasconcelos V."/>
            <person name="Leao P.N."/>
        </authorList>
    </citation>
    <scope>NUCLEOTIDE SEQUENCE</scope>
    <source>
        <strain evidence="1">LEGE 07310</strain>
    </source>
</reference>